<keyword evidence="2" id="KW-1185">Reference proteome</keyword>
<accession>A0AAV6IZP1</accession>
<gene>
    <name evidence="1" type="ORF">RHGRI_026967</name>
</gene>
<evidence type="ECO:0000313" key="1">
    <source>
        <dbReference type="EMBL" id="KAG5532520.1"/>
    </source>
</evidence>
<reference evidence="1" key="1">
    <citation type="submission" date="2020-08" db="EMBL/GenBank/DDBJ databases">
        <title>Plant Genome Project.</title>
        <authorList>
            <person name="Zhang R.-G."/>
        </authorList>
    </citation>
    <scope>NUCLEOTIDE SEQUENCE</scope>
    <source>
        <strain evidence="1">WSP0</strain>
        <tissue evidence="1">Leaf</tissue>
    </source>
</reference>
<protein>
    <submittedName>
        <fullName evidence="1">Uncharacterized protein</fullName>
    </submittedName>
</protein>
<proteinExistence type="predicted"/>
<evidence type="ECO:0000313" key="2">
    <source>
        <dbReference type="Proteomes" id="UP000823749"/>
    </source>
</evidence>
<organism evidence="1 2">
    <name type="scientific">Rhododendron griersonianum</name>
    <dbReference type="NCBI Taxonomy" id="479676"/>
    <lineage>
        <taxon>Eukaryota</taxon>
        <taxon>Viridiplantae</taxon>
        <taxon>Streptophyta</taxon>
        <taxon>Embryophyta</taxon>
        <taxon>Tracheophyta</taxon>
        <taxon>Spermatophyta</taxon>
        <taxon>Magnoliopsida</taxon>
        <taxon>eudicotyledons</taxon>
        <taxon>Gunneridae</taxon>
        <taxon>Pentapetalae</taxon>
        <taxon>asterids</taxon>
        <taxon>Ericales</taxon>
        <taxon>Ericaceae</taxon>
        <taxon>Ericoideae</taxon>
        <taxon>Rhodoreae</taxon>
        <taxon>Rhododendron</taxon>
    </lineage>
</organism>
<name>A0AAV6IZP1_9ERIC</name>
<comment type="caution">
    <text evidence="1">The sequence shown here is derived from an EMBL/GenBank/DDBJ whole genome shotgun (WGS) entry which is preliminary data.</text>
</comment>
<dbReference type="EMBL" id="JACTNZ010000009">
    <property type="protein sequence ID" value="KAG5532520.1"/>
    <property type="molecule type" value="Genomic_DNA"/>
</dbReference>
<sequence length="181" mass="20371">MVVMVVLRSSCSCCDGMGLRKRRPLWIGPRERNRRSHGVNSILSTDSPTGLVVWTVVVEMDRTSAIFGLVMFGCSGYHKPLHLQQGLQNSWLLLFGCELCRPSWLVDSNRFATKIKSSSGSCDPESVNWKSNPTRACPNCHYVIDNSDVKFLSFGLYITCMWIMMLVSVKRIHIKEVAVSP</sequence>
<dbReference type="Proteomes" id="UP000823749">
    <property type="component" value="Chromosome 9"/>
</dbReference>
<dbReference type="AlphaFoldDB" id="A0AAV6IZP1"/>